<evidence type="ECO:0000313" key="4">
    <source>
        <dbReference type="EMBL" id="MBU3875175.1"/>
    </source>
</evidence>
<evidence type="ECO:0000256" key="2">
    <source>
        <dbReference type="ARBA" id="ARBA00023295"/>
    </source>
</evidence>
<feature type="domain" description="Glycoside hydrolase family 5" evidence="3">
    <location>
        <begin position="79"/>
        <end position="337"/>
    </location>
</feature>
<dbReference type="InterPro" id="IPR050386">
    <property type="entry name" value="Glycosyl_hydrolase_5"/>
</dbReference>
<proteinExistence type="predicted"/>
<accession>A0ABS6D111</accession>
<gene>
    <name evidence="4" type="ORF">HGO97_005015</name>
</gene>
<dbReference type="RefSeq" id="WP_216240030.1">
    <property type="nucleotide sequence ID" value="NZ_JABACJ020000003.1"/>
</dbReference>
<evidence type="ECO:0000256" key="1">
    <source>
        <dbReference type="ARBA" id="ARBA00022801"/>
    </source>
</evidence>
<name>A0ABS6D111_9FIRM</name>
<dbReference type="PANTHER" id="PTHR31297">
    <property type="entry name" value="GLUCAN ENDO-1,6-BETA-GLUCOSIDASE B"/>
    <property type="match status" value="1"/>
</dbReference>
<evidence type="ECO:0000313" key="5">
    <source>
        <dbReference type="Proteomes" id="UP000723714"/>
    </source>
</evidence>
<dbReference type="InterPro" id="IPR001547">
    <property type="entry name" value="Glyco_hydro_5"/>
</dbReference>
<keyword evidence="2" id="KW-0326">Glycosidase</keyword>
<dbReference type="Pfam" id="PF00150">
    <property type="entry name" value="Cellulase"/>
    <property type="match status" value="1"/>
</dbReference>
<comment type="caution">
    <text evidence="4">The sequence shown here is derived from an EMBL/GenBank/DDBJ whole genome shotgun (WGS) entry which is preliminary data.</text>
</comment>
<reference evidence="4 5" key="1">
    <citation type="submission" date="2021-06" db="EMBL/GenBank/DDBJ databases">
        <title>Faecalicatena sp. nov. isolated from porcine feces.</title>
        <authorList>
            <person name="Oh B.S."/>
            <person name="Lee J.H."/>
        </authorList>
    </citation>
    <scope>NUCLEOTIDE SEQUENCE [LARGE SCALE GENOMIC DNA]</scope>
    <source>
        <strain evidence="4 5">AGMB00832</strain>
    </source>
</reference>
<evidence type="ECO:0000259" key="3">
    <source>
        <dbReference type="Pfam" id="PF00150"/>
    </source>
</evidence>
<keyword evidence="5" id="KW-1185">Reference proteome</keyword>
<dbReference type="Proteomes" id="UP000723714">
    <property type="component" value="Unassembled WGS sequence"/>
</dbReference>
<sequence length="462" mass="54408">MREEQDMLQVKGKYIVDEQGKEIVLIGYNIGNWMMLENFMLGYPGAEHEFRDAFRKHAGEEKYTHFFEKYYEYFLGELDIEFMKELGMNCIRIPMNYRLFESDNQPGQYCEETVERLDHIIEICRRYGMYIILDMHAVQGYQSTAWHCDNNGTPARIYTHQDERRRFYNLWRYLAEHFKGEDTIAGYDLINEPVAAPEEIDMLNQIYREAVAAIREVDPNHIIFIAGNFYNKDFTVLDAPFTENLAYTPHYYLAACTSEPMPYPGEYGGLKYDRALIETQMDAADEYMRTHNVPCWIGEFGVRLNYPGFTKDRLKCFADQLDTICSRRHHYSIWNYKDIGYLSTVTVKEDSLWMEFTKDIRRIKEKYFLDQNFRVNEDWGLSTLLNLKDADTFDDRYGTAKEMVAANIKHALSTVLADIMGRKLAELSKEELGELASSFAFENCSIDQRRVEIIKKYGYPKL</sequence>
<organism evidence="4 5">
    <name type="scientific">Faecalicatena faecalis</name>
    <dbReference type="NCBI Taxonomy" id="2726362"/>
    <lineage>
        <taxon>Bacteria</taxon>
        <taxon>Bacillati</taxon>
        <taxon>Bacillota</taxon>
        <taxon>Clostridia</taxon>
        <taxon>Lachnospirales</taxon>
        <taxon>Lachnospiraceae</taxon>
        <taxon>Faecalicatena</taxon>
    </lineage>
</organism>
<dbReference type="GO" id="GO:0016787">
    <property type="term" value="F:hydrolase activity"/>
    <property type="evidence" value="ECO:0007669"/>
    <property type="project" value="UniProtKB-KW"/>
</dbReference>
<dbReference type="EMBL" id="JABACJ020000003">
    <property type="protein sequence ID" value="MBU3875175.1"/>
    <property type="molecule type" value="Genomic_DNA"/>
</dbReference>
<protein>
    <submittedName>
        <fullName evidence="4">Glycoside hydrolase family 5 protein</fullName>
    </submittedName>
</protein>
<dbReference type="PANTHER" id="PTHR31297:SF13">
    <property type="entry name" value="PUTATIVE-RELATED"/>
    <property type="match status" value="1"/>
</dbReference>
<keyword evidence="1 4" id="KW-0378">Hydrolase</keyword>